<evidence type="ECO:0000313" key="2">
    <source>
        <dbReference type="EMBL" id="CAF4058007.1"/>
    </source>
</evidence>
<protein>
    <submittedName>
        <fullName evidence="2">Uncharacterized protein</fullName>
    </submittedName>
</protein>
<name>A0A819SKM1_9BILA</name>
<keyword evidence="4" id="KW-1185">Reference proteome</keyword>
<dbReference type="Proteomes" id="UP000663866">
    <property type="component" value="Unassembled WGS sequence"/>
</dbReference>
<proteinExistence type="predicted"/>
<dbReference type="AlphaFoldDB" id="A0A819SKM1"/>
<sequence length="194" mass="22242">MIKEPQLYGVSNESLLVDKYLFQRCLDLIHFTAIQLDTSHLIHYDRKTGSFQITEHGRIAKIPKEIIRKIKKKNISWGTFYDLDAREIDVNNKMVEEQEVPNIELYLESNRLSLKLSIRRNANGQYITPVEENDQGSNTVVCSIEYDNATPALRGFTADIRCPCTAVKFNDQYLRAGYPPSSHLERATGLEPAH</sequence>
<dbReference type="EMBL" id="CAJOBF010002822">
    <property type="protein sequence ID" value="CAF4058007.1"/>
    <property type="molecule type" value="Genomic_DNA"/>
</dbReference>
<reference evidence="2" key="1">
    <citation type="submission" date="2021-02" db="EMBL/GenBank/DDBJ databases">
        <authorList>
            <person name="Nowell W R."/>
        </authorList>
    </citation>
    <scope>NUCLEOTIDE SEQUENCE</scope>
</reference>
<gene>
    <name evidence="1" type="ORF">OVN521_LOCUS11382</name>
    <name evidence="2" type="ORF">UXM345_LOCUS19653</name>
</gene>
<dbReference type="Gene3D" id="1.10.150.20">
    <property type="entry name" value="5' to 3' exonuclease, C-terminal subdomain"/>
    <property type="match status" value="1"/>
</dbReference>
<evidence type="ECO:0000313" key="4">
    <source>
        <dbReference type="Proteomes" id="UP000663866"/>
    </source>
</evidence>
<organism evidence="2 3">
    <name type="scientific">Rotaria magnacalcarata</name>
    <dbReference type="NCBI Taxonomy" id="392030"/>
    <lineage>
        <taxon>Eukaryota</taxon>
        <taxon>Metazoa</taxon>
        <taxon>Spiralia</taxon>
        <taxon>Gnathifera</taxon>
        <taxon>Rotifera</taxon>
        <taxon>Eurotatoria</taxon>
        <taxon>Bdelloidea</taxon>
        <taxon>Philodinida</taxon>
        <taxon>Philodinidae</taxon>
        <taxon>Rotaria</taxon>
    </lineage>
</organism>
<dbReference type="Proteomes" id="UP000663842">
    <property type="component" value="Unassembled WGS sequence"/>
</dbReference>
<dbReference type="EMBL" id="CAJOBG010001510">
    <property type="protein sequence ID" value="CAF3935508.1"/>
    <property type="molecule type" value="Genomic_DNA"/>
</dbReference>
<evidence type="ECO:0000313" key="1">
    <source>
        <dbReference type="EMBL" id="CAF3935508.1"/>
    </source>
</evidence>
<evidence type="ECO:0000313" key="3">
    <source>
        <dbReference type="Proteomes" id="UP000663842"/>
    </source>
</evidence>
<accession>A0A819SKM1</accession>
<comment type="caution">
    <text evidence="2">The sequence shown here is derived from an EMBL/GenBank/DDBJ whole genome shotgun (WGS) entry which is preliminary data.</text>
</comment>